<dbReference type="EMBL" id="CBMI010004723">
    <property type="protein sequence ID" value="CEG05624.1"/>
    <property type="molecule type" value="Genomic_DNA"/>
</dbReference>
<dbReference type="PROSITE" id="PS50020">
    <property type="entry name" value="WW_DOMAIN_2"/>
    <property type="match status" value="1"/>
</dbReference>
<reference evidence="2" key="1">
    <citation type="submission" date="2013-05" db="EMBL/GenBank/DDBJ databases">
        <title>Draft genome sequences of six wheat associated Fusarium spp. isolates.</title>
        <authorList>
            <person name="Moolhuijzen P.M."/>
            <person name="Manners J.M."/>
            <person name="Wilcox S."/>
            <person name="Bellgard M.I."/>
            <person name="Gardiner D.M."/>
        </authorList>
    </citation>
    <scope>NUCLEOTIDE SEQUENCE</scope>
    <source>
        <strain evidence="2">CS3069</strain>
    </source>
</reference>
<comment type="caution">
    <text evidence="2">The sequence shown here is derived from an EMBL/GenBank/DDBJ whole genome shotgun (WGS) entry which is preliminary data.</text>
</comment>
<dbReference type="PANTHER" id="PTHR24148">
    <property type="entry name" value="ANKYRIN REPEAT DOMAIN-CONTAINING PROTEIN 39 HOMOLOG-RELATED"/>
    <property type="match status" value="1"/>
</dbReference>
<dbReference type="AlphaFoldDB" id="A0A090MEU7"/>
<feature type="domain" description="WW" evidence="1">
    <location>
        <begin position="63"/>
        <end position="99"/>
    </location>
</feature>
<dbReference type="PANTHER" id="PTHR24148:SF64">
    <property type="entry name" value="HETEROKARYON INCOMPATIBILITY DOMAIN-CONTAINING PROTEIN"/>
    <property type="match status" value="1"/>
</dbReference>
<evidence type="ECO:0000313" key="2">
    <source>
        <dbReference type="EMBL" id="CEG05624.1"/>
    </source>
</evidence>
<dbReference type="Pfam" id="PF06985">
    <property type="entry name" value="HET"/>
    <property type="match status" value="1"/>
</dbReference>
<dbReference type="InterPro" id="IPR052895">
    <property type="entry name" value="HetReg/Transcr_Mod"/>
</dbReference>
<proteinExistence type="predicted"/>
<dbReference type="InterPro" id="IPR001202">
    <property type="entry name" value="WW_dom"/>
</dbReference>
<gene>
    <name evidence="2" type="ORF">BN850_0128200</name>
</gene>
<protein>
    <submittedName>
        <fullName evidence="2">WGS project CBMI000000000 data, contig CS3069_c004727</fullName>
    </submittedName>
</protein>
<dbReference type="CDD" id="cd00201">
    <property type="entry name" value="WW"/>
    <property type="match status" value="1"/>
</dbReference>
<sequence>MARSGSFGLYTYSPLNNPSEDIRLIELHPGVGNEDIKISIYQAPLRSSGRPRWQSVDLASLRKTIPPDWWVYQDINNRIYFYYENNEEQWKSQWSHPDESFDISPYNIPRTYNPVAFEALSYTWGDMDSQKHVALVVSRVSDSSEAITELLIGLNLASALRHLRFMDRSRTLWVDAVCINQNDIPERDEQVKRMATIYREATRVLVWLGPSTAYSSLAMKTLSYIGSQVVITTDKWQFTAPGATQVDWCYNATQLQYPVETWEAVNELLQQPWFSRVWIVQEIHLAQEAVLCCGLDEILWGDFRQAIILLCSKEWLNPALSRRSLAFIEGLVLPVTTNSSIYHILHRTDGRGCQNRRDLVYGVLGLFPDRFQIKVQPQYSLPVEKVYEGFVRSHIQHVQRLELLRDCHLEGRDRDHIDAPSWVPSYSKDRIKPKPADWQFASGYAACQVVFKGDKELHAAGVYCGTVNVTKRIPNYRQTKDKASSMHVSTDAIRDVVSWMKTLAGTNRTLWDTFTRTLACNYLKDRFPDNRVDSLKDWESHIERSSLFTVGTSTDSGETTISFKDEHALGMLLGRSCFVMDNGDIGLGPYDAREGLGDLVVCLLGCDSPILVRPVFNRPVFEVVGECFVHSLSDNQAFLGPLPSPWIIQFFSESPDGSGVYRYYNEHTLTLSDQDPRLGSLAEEDLEIIESDRTMDDPITFRRFRDTKTGNTMHSDPRLNVDSLRERDIDIRFFVFI</sequence>
<name>A0A090MEU7_9HYPO</name>
<evidence type="ECO:0000259" key="1">
    <source>
        <dbReference type="PROSITE" id="PS50020"/>
    </source>
</evidence>
<dbReference type="InterPro" id="IPR010730">
    <property type="entry name" value="HET"/>
</dbReference>
<accession>A0A090MEU7</accession>
<organism evidence="2">
    <name type="scientific">Fusarium clavum</name>
    <dbReference type="NCBI Taxonomy" id="2594811"/>
    <lineage>
        <taxon>Eukaryota</taxon>
        <taxon>Fungi</taxon>
        <taxon>Dikarya</taxon>
        <taxon>Ascomycota</taxon>
        <taxon>Pezizomycotina</taxon>
        <taxon>Sordariomycetes</taxon>
        <taxon>Hypocreomycetidae</taxon>
        <taxon>Hypocreales</taxon>
        <taxon>Nectriaceae</taxon>
        <taxon>Fusarium</taxon>
        <taxon>Fusarium incarnatum-equiseti species complex</taxon>
    </lineage>
</organism>